<dbReference type="Proteomes" id="UP000276991">
    <property type="component" value="Unassembled WGS sequence"/>
</dbReference>
<accession>A0A498SR58</accession>
<dbReference type="PANTHER" id="PTHR47331">
    <property type="entry name" value="PHD-TYPE DOMAIN-CONTAINING PROTEIN"/>
    <property type="match status" value="1"/>
</dbReference>
<evidence type="ECO:0000259" key="1">
    <source>
        <dbReference type="Pfam" id="PF17921"/>
    </source>
</evidence>
<dbReference type="Pfam" id="PF17921">
    <property type="entry name" value="Integrase_H2C2"/>
    <property type="match status" value="1"/>
</dbReference>
<evidence type="ECO:0000313" key="3">
    <source>
        <dbReference type="Proteomes" id="UP000276991"/>
    </source>
</evidence>
<dbReference type="STRING" id="6277.A0A498SR58"/>
<dbReference type="OrthoDB" id="5850742at2759"/>
<dbReference type="InterPro" id="IPR041588">
    <property type="entry name" value="Integrase_H2C2"/>
</dbReference>
<dbReference type="PANTHER" id="PTHR47331:SF1">
    <property type="entry name" value="GAG-LIKE PROTEIN"/>
    <property type="match status" value="1"/>
</dbReference>
<reference evidence="2 3" key="1">
    <citation type="submission" date="2018-08" db="EMBL/GenBank/DDBJ databases">
        <authorList>
            <person name="Laetsch R D."/>
            <person name="Stevens L."/>
            <person name="Kumar S."/>
            <person name="Blaxter L. M."/>
        </authorList>
    </citation>
    <scope>NUCLEOTIDE SEQUENCE [LARGE SCALE GENOMIC DNA]</scope>
</reference>
<proteinExistence type="predicted"/>
<protein>
    <recommendedName>
        <fullName evidence="1">Integrase zinc-binding domain-containing protein</fullName>
    </recommendedName>
</protein>
<feature type="domain" description="Integrase zinc-binding" evidence="1">
    <location>
        <begin position="16"/>
        <end position="45"/>
    </location>
</feature>
<name>A0A498SR58_ACAVI</name>
<dbReference type="EMBL" id="UPTC01003348">
    <property type="protein sequence ID" value="VBB34323.1"/>
    <property type="molecule type" value="Genomic_DNA"/>
</dbReference>
<dbReference type="AlphaFoldDB" id="A0A498SR58"/>
<organism evidence="2 3">
    <name type="scientific">Acanthocheilonema viteae</name>
    <name type="common">Filarial nematode worm</name>
    <name type="synonym">Dipetalonema viteae</name>
    <dbReference type="NCBI Taxonomy" id="6277"/>
    <lineage>
        <taxon>Eukaryota</taxon>
        <taxon>Metazoa</taxon>
        <taxon>Ecdysozoa</taxon>
        <taxon>Nematoda</taxon>
        <taxon>Chromadorea</taxon>
        <taxon>Rhabditida</taxon>
        <taxon>Spirurina</taxon>
        <taxon>Spiruromorpha</taxon>
        <taxon>Filarioidea</taxon>
        <taxon>Onchocercidae</taxon>
        <taxon>Acanthocheilonema</taxon>
    </lineage>
</organism>
<sequence>MREDHNLKFIDAGRFKLRSRFWIPKGRTEVKRMINRCRVCKRWNSTSFKLPPVASLPETRIIRSRPFAHVGVDYFGPLLIKGNNMSTKRNVQLETPTGKLLDRPINVLYPLEVEDEDDHLELNNKESTKILETEQDTGKSQEPIAIRTRSSTKRKLQSKAASLLLQRSDVTEKRVDGRLLIAPCKSDSLNLKIIEFKGGLISKLEIDRINAALEVLAQNQQLINPILKPRETSNVWNELSQQGQELSEQFMEEFERR</sequence>
<evidence type="ECO:0000313" key="2">
    <source>
        <dbReference type="EMBL" id="VBB34323.1"/>
    </source>
</evidence>
<gene>
    <name evidence="2" type="ORF">NAV_LOCUS9114</name>
</gene>
<keyword evidence="3" id="KW-1185">Reference proteome</keyword>
<feature type="non-terminal residue" evidence="2">
    <location>
        <position position="257"/>
    </location>
</feature>